<keyword evidence="4" id="KW-0238">DNA-binding</keyword>
<sequence>MQPASEARKTANDPDDPERTSATVSDGLYQLPPPRQTQTPQLGIDAPGHQQDVVEGGDAGRRQLRGEKLPSVSQLLTSASDSNFPAWPYDPDTQVNSPLRANTMNDSSIGSRYDASKQPFPGQIPGLISRIGTSSPAYHLDSYAQEKRHATGKLPPIAQMGTDQGYINPPYVAMSVEPPNPSRPHSSLSHRASYGKDVPDPQVQSLLSQGKTNMASIYGGSRPRHLLPHVVDERYIEGEGLCYIYADGSHCPKSIDGVPVNANWGVTKAGKPRKRLAQACISCREKKIKCQPNIPKCDQCQKSGKECRFESAPRGHSASSKGPHEYRSISSRAKEIIPALPSYYPRIKVPDQCVIVPGSSEQSPLSDSSIVSSMDGTIRGVRSDPSLSQKRGSSNSSSGTTDLPKWKMTRGISGDGADRVDILAEITDVDPDDPVVREWATDPYEINPEATSHYIERYFTYINDGFYHIFPKKSFLEWLRSCRTKSSDDKMLIYSMMAMGSIFSDRPDSVLAGKRYSKTASYAVEKSQHALTLQLAQSRIILSLWYYSIGALVKAWDLIGAAVRTVCGLYYNIETEGLARDPIQACEYGLQPPSLIECRRRTFWVAFIMDRLPGFYSIRPVSVQPQDSFLRLPCPEDIYESQQYTPTPYFENTLDRPQTLKVDERPPLSAMSSLIELAFQWGEVTNHVIRSPHIPQKAYTTWLEEFHGNVVRRLEESNISLPEAFIYSMANMERSIRTGKSDMFVSVHMLYHAVLMRLHRHIRYDYLSGEAAHINIGRARHHAAEILRISLAVTQLNSGYEPSPSTTETSTRRVIFSYPLISYLILCAIDVLSAAGLTTDLSECISLIHSGLDVIDDLCRFWESSRIHSRLIERRLEAMISAARNETKLDDKVGFIVDAPPLYSRAGLYAPKVEPGTATDFDIIYGFPRDQYLRALGLDASISKEDVLWIREDP</sequence>
<evidence type="ECO:0000313" key="9">
    <source>
        <dbReference type="EMBL" id="KAL1877155.1"/>
    </source>
</evidence>
<comment type="subcellular location">
    <subcellularLocation>
        <location evidence="1">Nucleus</location>
    </subcellularLocation>
</comment>
<dbReference type="PANTHER" id="PTHR47338">
    <property type="entry name" value="ZN(II)2CYS6 TRANSCRIPTION FACTOR (EUROFUNG)-RELATED"/>
    <property type="match status" value="1"/>
</dbReference>
<feature type="compositionally biased region" description="Polar residues" evidence="7">
    <location>
        <begin position="359"/>
        <end position="375"/>
    </location>
</feature>
<evidence type="ECO:0000256" key="1">
    <source>
        <dbReference type="ARBA" id="ARBA00004123"/>
    </source>
</evidence>
<feature type="region of interest" description="Disordered" evidence="7">
    <location>
        <begin position="358"/>
        <end position="410"/>
    </location>
</feature>
<dbReference type="Gene3D" id="4.10.240.10">
    <property type="entry name" value="Zn(2)-C6 fungal-type DNA-binding domain"/>
    <property type="match status" value="1"/>
</dbReference>
<feature type="region of interest" description="Disordered" evidence="7">
    <location>
        <begin position="1"/>
        <end position="63"/>
    </location>
</feature>
<dbReference type="SMART" id="SM00066">
    <property type="entry name" value="GAL4"/>
    <property type="match status" value="1"/>
</dbReference>
<dbReference type="PANTHER" id="PTHR47338:SF11">
    <property type="entry name" value="ZN(II)2CYS6 TRANSCRIPTION FACTOR (EUROFUNG)"/>
    <property type="match status" value="1"/>
</dbReference>
<comment type="caution">
    <text evidence="9">The sequence shown here is derived from an EMBL/GenBank/DDBJ whole genome shotgun (WGS) entry which is preliminary data.</text>
</comment>
<evidence type="ECO:0000259" key="8">
    <source>
        <dbReference type="PROSITE" id="PS50048"/>
    </source>
</evidence>
<accession>A0ABR3XN50</accession>
<feature type="domain" description="Zn(2)-C6 fungal-type" evidence="8">
    <location>
        <begin position="279"/>
        <end position="309"/>
    </location>
</feature>
<evidence type="ECO:0000256" key="4">
    <source>
        <dbReference type="ARBA" id="ARBA00023125"/>
    </source>
</evidence>
<dbReference type="Pfam" id="PF00172">
    <property type="entry name" value="Zn_clus"/>
    <property type="match status" value="1"/>
</dbReference>
<evidence type="ECO:0000256" key="5">
    <source>
        <dbReference type="ARBA" id="ARBA00023163"/>
    </source>
</evidence>
<dbReference type="PROSITE" id="PS00463">
    <property type="entry name" value="ZN2_CY6_FUNGAL_1"/>
    <property type="match status" value="1"/>
</dbReference>
<keyword evidence="10" id="KW-1185">Reference proteome</keyword>
<keyword evidence="5" id="KW-0804">Transcription</keyword>
<keyword evidence="6" id="KW-0539">Nucleus</keyword>
<dbReference type="Pfam" id="PF04082">
    <property type="entry name" value="Fungal_trans"/>
    <property type="match status" value="1"/>
</dbReference>
<dbReference type="Proteomes" id="UP001583193">
    <property type="component" value="Unassembled WGS sequence"/>
</dbReference>
<organism evidence="9 10">
    <name type="scientific">Paecilomyces lecythidis</name>
    <dbReference type="NCBI Taxonomy" id="3004212"/>
    <lineage>
        <taxon>Eukaryota</taxon>
        <taxon>Fungi</taxon>
        <taxon>Dikarya</taxon>
        <taxon>Ascomycota</taxon>
        <taxon>Pezizomycotina</taxon>
        <taxon>Eurotiomycetes</taxon>
        <taxon>Eurotiomycetidae</taxon>
        <taxon>Eurotiales</taxon>
        <taxon>Thermoascaceae</taxon>
        <taxon>Paecilomyces</taxon>
    </lineage>
</organism>
<keyword evidence="2" id="KW-0479">Metal-binding</keyword>
<feature type="region of interest" description="Disordered" evidence="7">
    <location>
        <begin position="170"/>
        <end position="202"/>
    </location>
</feature>
<dbReference type="PROSITE" id="PS50048">
    <property type="entry name" value="ZN2_CY6_FUNGAL_2"/>
    <property type="match status" value="1"/>
</dbReference>
<evidence type="ECO:0000313" key="10">
    <source>
        <dbReference type="Proteomes" id="UP001583193"/>
    </source>
</evidence>
<evidence type="ECO:0000256" key="3">
    <source>
        <dbReference type="ARBA" id="ARBA00023015"/>
    </source>
</evidence>
<dbReference type="EMBL" id="JAVDPF010000014">
    <property type="protein sequence ID" value="KAL1877155.1"/>
    <property type="molecule type" value="Genomic_DNA"/>
</dbReference>
<protein>
    <recommendedName>
        <fullName evidence="8">Zn(2)-C6 fungal-type domain-containing protein</fullName>
    </recommendedName>
</protein>
<feature type="compositionally biased region" description="Low complexity" evidence="7">
    <location>
        <begin position="386"/>
        <end position="398"/>
    </location>
</feature>
<dbReference type="InterPro" id="IPR036864">
    <property type="entry name" value="Zn2-C6_fun-type_DNA-bd_sf"/>
</dbReference>
<evidence type="ECO:0000256" key="6">
    <source>
        <dbReference type="ARBA" id="ARBA00023242"/>
    </source>
</evidence>
<name>A0ABR3XN50_9EURO</name>
<proteinExistence type="predicted"/>
<evidence type="ECO:0000256" key="7">
    <source>
        <dbReference type="SAM" id="MobiDB-lite"/>
    </source>
</evidence>
<dbReference type="CDD" id="cd12148">
    <property type="entry name" value="fungal_TF_MHR"/>
    <property type="match status" value="1"/>
</dbReference>
<keyword evidence="3" id="KW-0805">Transcription regulation</keyword>
<dbReference type="InterPro" id="IPR050815">
    <property type="entry name" value="TF_fung"/>
</dbReference>
<dbReference type="CDD" id="cd00067">
    <property type="entry name" value="GAL4"/>
    <property type="match status" value="1"/>
</dbReference>
<evidence type="ECO:0000256" key="2">
    <source>
        <dbReference type="ARBA" id="ARBA00022723"/>
    </source>
</evidence>
<reference evidence="9 10" key="1">
    <citation type="journal article" date="2024" name="IMA Fungus">
        <title>IMA Genome - F19 : A genome assembly and annotation guide to empower mycologists, including annotated draft genome sequences of Ceratocystis pirilliformis, Diaporthe australafricana, Fusarium ophioides, Paecilomyces lecythidis, and Sporothrix stenoceras.</title>
        <authorList>
            <person name="Aylward J."/>
            <person name="Wilson A.M."/>
            <person name="Visagie C.M."/>
            <person name="Spraker J."/>
            <person name="Barnes I."/>
            <person name="Buitendag C."/>
            <person name="Ceriani C."/>
            <person name="Del Mar Angel L."/>
            <person name="du Plessis D."/>
            <person name="Fuchs T."/>
            <person name="Gasser K."/>
            <person name="Kramer D."/>
            <person name="Li W."/>
            <person name="Munsamy K."/>
            <person name="Piso A."/>
            <person name="Price J.L."/>
            <person name="Sonnekus B."/>
            <person name="Thomas C."/>
            <person name="van der Nest A."/>
            <person name="van Dijk A."/>
            <person name="van Heerden A."/>
            <person name="van Vuuren N."/>
            <person name="Yilmaz N."/>
            <person name="Duong T.A."/>
            <person name="van der Merwe N.A."/>
            <person name="Wingfield M.J."/>
            <person name="Wingfield B.D."/>
        </authorList>
    </citation>
    <scope>NUCLEOTIDE SEQUENCE [LARGE SCALE GENOMIC DNA]</scope>
    <source>
        <strain evidence="9 10">CMW 18167</strain>
    </source>
</reference>
<gene>
    <name evidence="9" type="ORF">Plec18167_004841</name>
</gene>
<dbReference type="SUPFAM" id="SSF57701">
    <property type="entry name" value="Zn2/Cys6 DNA-binding domain"/>
    <property type="match status" value="1"/>
</dbReference>
<dbReference type="InterPro" id="IPR001138">
    <property type="entry name" value="Zn2Cys6_DnaBD"/>
</dbReference>
<dbReference type="InterPro" id="IPR007219">
    <property type="entry name" value="XnlR_reg_dom"/>
</dbReference>
<feature type="compositionally biased region" description="Basic and acidic residues" evidence="7">
    <location>
        <begin position="1"/>
        <end position="12"/>
    </location>
</feature>